<feature type="domain" description="Tyrosine specific protein phosphatases" evidence="3">
    <location>
        <begin position="102"/>
        <end position="152"/>
    </location>
</feature>
<sequence>MMLNAVFKLLVLMCLALPVCAAQPARKAEWAEPVEQSANLFRITPQFYRSAQLGAKDVALIQSLGVKTVVSLRAFHSDQKILKDTGLKSIRVPMNTWDIEDKDVIAALRAIKQADGPVLLHCLHGADRTGLISAMYRILYQGWSKEQALDELMNGAYGYHSMWTNIPKYLNAVDIEKIRLAVEK</sequence>
<gene>
    <name evidence="4" type="ORF">HA050_10400</name>
</gene>
<dbReference type="InterPro" id="IPR000387">
    <property type="entry name" value="Tyr_Pase_dom"/>
</dbReference>
<keyword evidence="2" id="KW-0732">Signal</keyword>
<proteinExistence type="inferred from homology"/>
<feature type="chain" id="PRO_5045813960" evidence="2">
    <location>
        <begin position="22"/>
        <end position="184"/>
    </location>
</feature>
<reference evidence="4 5" key="1">
    <citation type="submission" date="2020-03" db="EMBL/GenBank/DDBJ databases">
        <title>Draft genome sequence of environmentally isolated violet-colored cultures.</title>
        <authorList>
            <person name="Wilson H.S."/>
        </authorList>
    </citation>
    <scope>NUCLEOTIDE SEQUENCE [LARGE SCALE GENOMIC DNA]</scope>
    <source>
        <strain evidence="4 5">HSC-16F04</strain>
    </source>
</reference>
<feature type="signal peptide" evidence="2">
    <location>
        <begin position="1"/>
        <end position="21"/>
    </location>
</feature>
<dbReference type="Gene3D" id="3.90.190.10">
    <property type="entry name" value="Protein tyrosine phosphatase superfamily"/>
    <property type="match status" value="1"/>
</dbReference>
<evidence type="ECO:0000259" key="3">
    <source>
        <dbReference type="PROSITE" id="PS50056"/>
    </source>
</evidence>
<dbReference type="SUPFAM" id="SSF52799">
    <property type="entry name" value="(Phosphotyrosine protein) phosphatases II"/>
    <property type="match status" value="1"/>
</dbReference>
<evidence type="ECO:0000256" key="2">
    <source>
        <dbReference type="SAM" id="SignalP"/>
    </source>
</evidence>
<dbReference type="InterPro" id="IPR016130">
    <property type="entry name" value="Tyr_Pase_AS"/>
</dbReference>
<dbReference type="CDD" id="cd14529">
    <property type="entry name" value="TpbA-like"/>
    <property type="match status" value="1"/>
</dbReference>
<dbReference type="RefSeq" id="WP_166825544.1">
    <property type="nucleotide sequence ID" value="NZ_JAAOLX010000005.1"/>
</dbReference>
<dbReference type="PANTHER" id="PTHR31126">
    <property type="entry name" value="TYROSINE-PROTEIN PHOSPHATASE"/>
    <property type="match status" value="1"/>
</dbReference>
<accession>A0ABX0KWP6</accession>
<dbReference type="Proteomes" id="UP000712570">
    <property type="component" value="Unassembled WGS sequence"/>
</dbReference>
<name>A0ABX0KWP6_9NEIS</name>
<organism evidence="4 5">
    <name type="scientific">Iodobacter violaceini</name>
    <dbReference type="NCBI Taxonomy" id="3044271"/>
    <lineage>
        <taxon>Bacteria</taxon>
        <taxon>Pseudomonadati</taxon>
        <taxon>Pseudomonadota</taxon>
        <taxon>Betaproteobacteria</taxon>
        <taxon>Neisseriales</taxon>
        <taxon>Chitinibacteraceae</taxon>
        <taxon>Iodobacter</taxon>
    </lineage>
</organism>
<comment type="caution">
    <text evidence="4">The sequence shown here is derived from an EMBL/GenBank/DDBJ whole genome shotgun (WGS) entry which is preliminary data.</text>
</comment>
<comment type="similarity">
    <text evidence="1">Belongs to the protein-tyrosine phosphatase family.</text>
</comment>
<dbReference type="InterPro" id="IPR029021">
    <property type="entry name" value="Prot-tyrosine_phosphatase-like"/>
</dbReference>
<evidence type="ECO:0000313" key="5">
    <source>
        <dbReference type="Proteomes" id="UP000712570"/>
    </source>
</evidence>
<evidence type="ECO:0000256" key="1">
    <source>
        <dbReference type="ARBA" id="ARBA00009580"/>
    </source>
</evidence>
<protein>
    <submittedName>
        <fullName evidence="4">Dual specificity protein phosphatase family protein</fullName>
    </submittedName>
</protein>
<keyword evidence="5" id="KW-1185">Reference proteome</keyword>
<dbReference type="EMBL" id="JAAOLX010000005">
    <property type="protein sequence ID" value="NHQ86524.1"/>
    <property type="molecule type" value="Genomic_DNA"/>
</dbReference>
<dbReference type="Pfam" id="PF22785">
    <property type="entry name" value="Tc-R-P"/>
    <property type="match status" value="1"/>
</dbReference>
<evidence type="ECO:0000313" key="4">
    <source>
        <dbReference type="EMBL" id="NHQ86524.1"/>
    </source>
</evidence>
<dbReference type="PROSITE" id="PS50056">
    <property type="entry name" value="TYR_PHOSPHATASE_2"/>
    <property type="match status" value="1"/>
</dbReference>
<dbReference type="PANTHER" id="PTHR31126:SF72">
    <property type="entry name" value="DUAL SPECIFICITY PROTEIN PHOSPHATASE TPBA"/>
    <property type="match status" value="1"/>
</dbReference>
<dbReference type="PROSITE" id="PS00383">
    <property type="entry name" value="TYR_PHOSPHATASE_1"/>
    <property type="match status" value="1"/>
</dbReference>